<reference evidence="3 4" key="1">
    <citation type="journal article" date="2011" name="J. Bacteriol.">
        <title>Complete genome sequence of Polymorphum gilvum SL003B-26A1T, a crude oil-degrading bacterium from oil-polluted saline soil.</title>
        <authorList>
            <person name="Li S.G."/>
            <person name="Tang Y.Q."/>
            <person name="Nie Y."/>
            <person name="Cai M."/>
            <person name="Wu X.L."/>
        </authorList>
    </citation>
    <scope>NUCLEOTIDE SEQUENCE [LARGE SCALE GENOMIC DNA]</scope>
    <source>
        <strain evidence="4">LMG 25793 / CGMCC 1.9160 / SL003B-26A1</strain>
    </source>
</reference>
<proteinExistence type="predicted"/>
<keyword evidence="1" id="KW-0732">Signal</keyword>
<dbReference type="PATRIC" id="fig|991905.3.peg.345"/>
<dbReference type="STRING" id="991905.SL003B_0340"/>
<evidence type="ECO:0000313" key="3">
    <source>
        <dbReference type="EMBL" id="ADZ68775.1"/>
    </source>
</evidence>
<feature type="signal peptide" evidence="1">
    <location>
        <begin position="1"/>
        <end position="27"/>
    </location>
</feature>
<dbReference type="KEGG" id="pgv:SL003B_0340"/>
<dbReference type="RefSeq" id="WP_013651099.1">
    <property type="nucleotide sequence ID" value="NC_015259.1"/>
</dbReference>
<evidence type="ECO:0000259" key="2">
    <source>
        <dbReference type="Pfam" id="PF13449"/>
    </source>
</evidence>
<feature type="domain" description="Phytase-like" evidence="2">
    <location>
        <begin position="74"/>
        <end position="329"/>
    </location>
</feature>
<dbReference type="OrthoDB" id="9798693at2"/>
<dbReference type="InterPro" id="IPR027372">
    <property type="entry name" value="Phytase-like_dom"/>
</dbReference>
<feature type="chain" id="PRO_5003283823" evidence="1">
    <location>
        <begin position="28"/>
        <end position="345"/>
    </location>
</feature>
<name>F2J216_POLGS</name>
<evidence type="ECO:0000313" key="4">
    <source>
        <dbReference type="Proteomes" id="UP000008130"/>
    </source>
</evidence>
<dbReference type="HOGENOM" id="CLU_059147_0_0_5"/>
<keyword evidence="4" id="KW-1185">Reference proteome</keyword>
<evidence type="ECO:0000256" key="1">
    <source>
        <dbReference type="SAM" id="SignalP"/>
    </source>
</evidence>
<dbReference type="eggNOG" id="COG4246">
    <property type="taxonomic scope" value="Bacteria"/>
</dbReference>
<accession>F2J216</accession>
<dbReference type="Proteomes" id="UP000008130">
    <property type="component" value="Chromosome"/>
</dbReference>
<dbReference type="PIRSF" id="PIRSF031900">
    <property type="entry name" value="UCP031900"/>
    <property type="match status" value="1"/>
</dbReference>
<organism evidence="3 4">
    <name type="scientific">Polymorphum gilvum (strain LMG 25793 / CGMCC 1.9160 / SL003B-26A1)</name>
    <dbReference type="NCBI Taxonomy" id="991905"/>
    <lineage>
        <taxon>Bacteria</taxon>
        <taxon>Pseudomonadati</taxon>
        <taxon>Pseudomonadota</taxon>
        <taxon>Alphaproteobacteria</taxon>
        <taxon>Rhodobacterales</taxon>
        <taxon>Paracoccaceae</taxon>
        <taxon>Polymorphum</taxon>
    </lineage>
</organism>
<dbReference type="Pfam" id="PF13449">
    <property type="entry name" value="Phytase-like"/>
    <property type="match status" value="1"/>
</dbReference>
<sequence length="345" mass="36825">MSAPGRARKVLALVGLLLAAGPVAAPAQELLSDAKPVTAAIRPIERFATGSDAIRFGALTYLGGLEIAAANRDIGGLSGLVSLDSGTRLLAATDNGLWVAATVEQDADGTPLSLRDMRYAPMIDEAGRRLRDGWANDTEALTLGTEAGRPVLYVSVERVNRIYRYPWPLASGTEPMLGDVATPDGIRDLRGTKGMEALAAAPEDSPLAGALIAIAERGASDSHDLPGFILGGPTPGSFTVARSDRYDATDAAFLPDGDLLLLERRFNLRDWVGMRLRRFAATEIRPGARLVGTVVMEAGHGHQIDNMEGLAVHQDAEGRTVLTLISDDNRSILQRTLLLRFRLEQ</sequence>
<dbReference type="AlphaFoldDB" id="F2J216"/>
<protein>
    <submittedName>
        <fullName evidence="3">Twin-arginine translocation pathway signal</fullName>
    </submittedName>
</protein>
<dbReference type="EMBL" id="CP002568">
    <property type="protein sequence ID" value="ADZ68775.1"/>
    <property type="molecule type" value="Genomic_DNA"/>
</dbReference>
<dbReference type="InterPro" id="IPR014567">
    <property type="entry name" value="UCP031900"/>
</dbReference>
<gene>
    <name evidence="3" type="ordered locus">SL003B_0340</name>
</gene>